<comment type="caution">
    <text evidence="2">The sequence shown here is derived from an EMBL/GenBank/DDBJ whole genome shotgun (WGS) entry which is preliminary data.</text>
</comment>
<dbReference type="Pfam" id="PF14279">
    <property type="entry name" value="HNH_5"/>
    <property type="match status" value="1"/>
</dbReference>
<evidence type="ECO:0000313" key="3">
    <source>
        <dbReference type="Proteomes" id="UP000238589"/>
    </source>
</evidence>
<organism evidence="2 3">
    <name type="scientific">Malikia granosa</name>
    <dbReference type="NCBI Taxonomy" id="263067"/>
    <lineage>
        <taxon>Bacteria</taxon>
        <taxon>Pseudomonadati</taxon>
        <taxon>Pseudomonadota</taxon>
        <taxon>Betaproteobacteria</taxon>
        <taxon>Burkholderiales</taxon>
        <taxon>Comamonadaceae</taxon>
        <taxon>Malikia</taxon>
    </lineage>
</organism>
<dbReference type="InterPro" id="IPR029471">
    <property type="entry name" value="HNH_5"/>
</dbReference>
<gene>
    <name evidence="2" type="ORF">C6P64_17460</name>
</gene>
<proteinExistence type="predicted"/>
<dbReference type="EMBL" id="PVLQ01000132">
    <property type="protein sequence ID" value="PRD63866.1"/>
    <property type="molecule type" value="Genomic_DNA"/>
</dbReference>
<evidence type="ECO:0000259" key="1">
    <source>
        <dbReference type="Pfam" id="PF14279"/>
    </source>
</evidence>
<feature type="domain" description="HNH endonuclease 5" evidence="1">
    <location>
        <begin position="18"/>
        <end position="69"/>
    </location>
</feature>
<name>A0A2S9K091_9BURK</name>
<protein>
    <recommendedName>
        <fullName evidence="1">HNH endonuclease 5 domain-containing protein</fullName>
    </recommendedName>
</protein>
<accession>A0A2S9K091</accession>
<dbReference type="AlphaFoldDB" id="A0A2S9K091"/>
<sequence length="315" mass="34508">MESRPNQLQGRLPVPEKCYLCDKPFDSDGVLKHGEHIIQDSLGGTLIADEILCASCGSKLGNSVDGPFVAALAPLTVLLDLPRGAGAHAKAKVRLALNEDEASSLSAVTFLLSQDFTIAPSRPLMLTSEAKKTVTVIGSTLKQAEQFSNSPAVKAALSSGYALELSENAATYAQSLLVPVSPSSVEVLRGVLKIAIEFANHSGVPRAVFKHLLADGDMTNSEALLRSSIFPYYPTTDAERFFETEKHTHEDWFPTHHLYIFSQYRSLYCYVELFGTIQNYVLLSAEYDGPPVEAKFIQKAERWEFNADTFTAKDE</sequence>
<evidence type="ECO:0000313" key="2">
    <source>
        <dbReference type="EMBL" id="PRD63866.1"/>
    </source>
</evidence>
<dbReference type="OrthoDB" id="674231at2"/>
<reference evidence="2 3" key="1">
    <citation type="submission" date="2018-03" db="EMBL/GenBank/DDBJ databases">
        <title>Comparative genomics illustrates the genes involved in a hyperalkaliphilic mechanisms of Serpentinomonas isolated from highly-alkaline calcium-rich serpentinized springs.</title>
        <authorList>
            <person name="Suzuki S."/>
            <person name="Ishii S."/>
            <person name="Walworth N."/>
            <person name="Bird L."/>
            <person name="Kuenen J.G."/>
            <person name="Nealson K.H."/>
        </authorList>
    </citation>
    <scope>NUCLEOTIDE SEQUENCE [LARGE SCALE GENOMIC DNA]</scope>
    <source>
        <strain evidence="2 3">P1</strain>
    </source>
</reference>
<dbReference type="Proteomes" id="UP000238589">
    <property type="component" value="Unassembled WGS sequence"/>
</dbReference>
<keyword evidence="3" id="KW-1185">Reference proteome</keyword>